<evidence type="ECO:0000313" key="4">
    <source>
        <dbReference type="EMBL" id="WAQ94754.1"/>
    </source>
</evidence>
<dbReference type="InterPro" id="IPR019791">
    <property type="entry name" value="Haem_peroxidase_animal"/>
</dbReference>
<dbReference type="Pfam" id="PF03098">
    <property type="entry name" value="An_peroxidase"/>
    <property type="match status" value="1"/>
</dbReference>
<proteinExistence type="predicted"/>
<dbReference type="PANTHER" id="PTHR11475:SF4">
    <property type="entry name" value="CHORION PEROXIDASE"/>
    <property type="match status" value="1"/>
</dbReference>
<dbReference type="InterPro" id="IPR037120">
    <property type="entry name" value="Haem_peroxidase_sf_animal"/>
</dbReference>
<keyword evidence="2" id="KW-0964">Secreted</keyword>
<dbReference type="EMBL" id="CP111012">
    <property type="protein sequence ID" value="WAQ94754.1"/>
    <property type="molecule type" value="Genomic_DNA"/>
</dbReference>
<keyword evidence="5" id="KW-1185">Reference proteome</keyword>
<name>A0ABY7DAR9_MYAAR</name>
<comment type="subcellular location">
    <subcellularLocation>
        <location evidence="1">Secreted</location>
    </subcellularLocation>
</comment>
<organism evidence="4 5">
    <name type="scientific">Mya arenaria</name>
    <name type="common">Soft-shell clam</name>
    <dbReference type="NCBI Taxonomy" id="6604"/>
    <lineage>
        <taxon>Eukaryota</taxon>
        <taxon>Metazoa</taxon>
        <taxon>Spiralia</taxon>
        <taxon>Lophotrochozoa</taxon>
        <taxon>Mollusca</taxon>
        <taxon>Bivalvia</taxon>
        <taxon>Autobranchia</taxon>
        <taxon>Heteroconchia</taxon>
        <taxon>Euheterodonta</taxon>
        <taxon>Imparidentia</taxon>
        <taxon>Neoheterodontei</taxon>
        <taxon>Myida</taxon>
        <taxon>Myoidea</taxon>
        <taxon>Myidae</taxon>
        <taxon>Mya</taxon>
    </lineage>
</organism>
<dbReference type="Gene3D" id="1.10.640.10">
    <property type="entry name" value="Haem peroxidase domain superfamily, animal type"/>
    <property type="match status" value="1"/>
</dbReference>
<accession>A0ABY7DAR9</accession>
<dbReference type="PANTHER" id="PTHR11475">
    <property type="entry name" value="OXIDASE/PEROXIDASE"/>
    <property type="match status" value="1"/>
</dbReference>
<gene>
    <name evidence="4" type="ORF">MAR_007225</name>
</gene>
<dbReference type="SUPFAM" id="SSF48113">
    <property type="entry name" value="Heme-dependent peroxidases"/>
    <property type="match status" value="1"/>
</dbReference>
<evidence type="ECO:0000313" key="5">
    <source>
        <dbReference type="Proteomes" id="UP001164746"/>
    </source>
</evidence>
<evidence type="ECO:0000256" key="3">
    <source>
        <dbReference type="ARBA" id="ARBA00023180"/>
    </source>
</evidence>
<protein>
    <submittedName>
        <fullName evidence="4">PERC-like protein</fullName>
    </submittedName>
</protein>
<dbReference type="Proteomes" id="UP001164746">
    <property type="component" value="Chromosome 1"/>
</dbReference>
<reference evidence="4" key="1">
    <citation type="submission" date="2022-11" db="EMBL/GenBank/DDBJ databases">
        <title>Centuries of genome instability and evolution in soft-shell clam transmissible cancer (bioRxiv).</title>
        <authorList>
            <person name="Hart S.F.M."/>
            <person name="Yonemitsu M.A."/>
            <person name="Giersch R.M."/>
            <person name="Beal B.F."/>
            <person name="Arriagada G."/>
            <person name="Davis B.W."/>
            <person name="Ostrander E.A."/>
            <person name="Goff S.P."/>
            <person name="Metzger M.J."/>
        </authorList>
    </citation>
    <scope>NUCLEOTIDE SEQUENCE</scope>
    <source>
        <strain evidence="4">MELC-2E11</strain>
        <tissue evidence="4">Siphon/mantle</tissue>
    </source>
</reference>
<evidence type="ECO:0000256" key="1">
    <source>
        <dbReference type="ARBA" id="ARBA00004613"/>
    </source>
</evidence>
<sequence>MAEALAEINPHWNDETLFQQARRIHAAQMQIITYNEYLPSILNDNTMREYNLNLKTNGYNEVYRPNIADYQAIMNNDYKIVEKRPIEETYLNPHMVTFENGGSLAGIGRWLSADPTPLADGPEGYVDVSVSNEHMQKMRPTE</sequence>
<evidence type="ECO:0000256" key="2">
    <source>
        <dbReference type="ARBA" id="ARBA00022525"/>
    </source>
</evidence>
<dbReference type="InterPro" id="IPR010255">
    <property type="entry name" value="Haem_peroxidase_sf"/>
</dbReference>
<dbReference type="PROSITE" id="PS50292">
    <property type="entry name" value="PEROXIDASE_3"/>
    <property type="match status" value="1"/>
</dbReference>
<keyword evidence="3" id="KW-0325">Glycoprotein</keyword>